<evidence type="ECO:0000313" key="1">
    <source>
        <dbReference type="EMBL" id="KAG9441280.1"/>
    </source>
</evidence>
<dbReference type="PANTHER" id="PTHR36856">
    <property type="entry name" value="OS07G0175200 PROTEIN"/>
    <property type="match status" value="1"/>
</dbReference>
<protein>
    <recommendedName>
        <fullName evidence="3">CHCH domain-containing protein</fullName>
    </recommendedName>
</protein>
<proteinExistence type="predicted"/>
<evidence type="ECO:0000313" key="2">
    <source>
        <dbReference type="Proteomes" id="UP000825729"/>
    </source>
</evidence>
<name>A0AAV7DZA8_ARIFI</name>
<reference evidence="1 2" key="1">
    <citation type="submission" date="2021-07" db="EMBL/GenBank/DDBJ databases">
        <title>The Aristolochia fimbriata genome: insights into angiosperm evolution, floral development and chemical biosynthesis.</title>
        <authorList>
            <person name="Jiao Y."/>
        </authorList>
    </citation>
    <scope>NUCLEOTIDE SEQUENCE [LARGE SCALE GENOMIC DNA]</scope>
    <source>
        <strain evidence="1">IBCAS-2021</strain>
        <tissue evidence="1">Leaf</tissue>
    </source>
</reference>
<dbReference type="EMBL" id="JAINDJ010000007">
    <property type="protein sequence ID" value="KAG9441280.1"/>
    <property type="molecule type" value="Genomic_DNA"/>
</dbReference>
<comment type="caution">
    <text evidence="1">The sequence shown here is derived from an EMBL/GenBank/DDBJ whole genome shotgun (WGS) entry which is preliminary data.</text>
</comment>
<sequence length="114" mass="12957">MSRISNSFSLYGTSWSTESRVRWTLIRSAERSPSQRKYRSKGQNFRSFVTVPDMDPKVDGSTKRMSPCDVEALKKCLEEHKGDYVKCQAQVEAFKSSCSSKKPSFSSEASRKTL</sequence>
<evidence type="ECO:0008006" key="3">
    <source>
        <dbReference type="Google" id="ProtNLM"/>
    </source>
</evidence>
<dbReference type="AlphaFoldDB" id="A0AAV7DZA8"/>
<organism evidence="1 2">
    <name type="scientific">Aristolochia fimbriata</name>
    <name type="common">White veined hardy Dutchman's pipe vine</name>
    <dbReference type="NCBI Taxonomy" id="158543"/>
    <lineage>
        <taxon>Eukaryota</taxon>
        <taxon>Viridiplantae</taxon>
        <taxon>Streptophyta</taxon>
        <taxon>Embryophyta</taxon>
        <taxon>Tracheophyta</taxon>
        <taxon>Spermatophyta</taxon>
        <taxon>Magnoliopsida</taxon>
        <taxon>Magnoliidae</taxon>
        <taxon>Piperales</taxon>
        <taxon>Aristolochiaceae</taxon>
        <taxon>Aristolochia</taxon>
    </lineage>
</organism>
<accession>A0AAV7DZA8</accession>
<gene>
    <name evidence="1" type="ORF">H6P81_017134</name>
</gene>
<dbReference type="Proteomes" id="UP000825729">
    <property type="component" value="Unassembled WGS sequence"/>
</dbReference>
<dbReference type="PANTHER" id="PTHR36856:SF1">
    <property type="entry name" value="OS07G0175200 PROTEIN"/>
    <property type="match status" value="1"/>
</dbReference>
<keyword evidence="2" id="KW-1185">Reference proteome</keyword>